<dbReference type="PANTHER" id="PTHR26451:SF974">
    <property type="entry name" value="ODORANT RECEPTOR"/>
    <property type="match status" value="1"/>
</dbReference>
<gene>
    <name evidence="7" type="primary">or131-2</name>
    <name evidence="7" type="ORF">AOXY_G26484</name>
</gene>
<sequence>MNSTTGPFGTTFRGDAATIQVRDTFSTALAKNIITVFVWLCLSYINGALVLTFFKNQVFYEDPRYILFIHMVINDAVQLTVAMTLFVVSYVFFRINVAFCSFFILIAIFTTMNTPLSLAGMAIERYVAICNPLRHSQICTVRRTHILIAVIWVAGAVPAITDLFITLATEPAGFFHSSVFCLRDTVFTAPFLSYKRQAFDILYFSFVSLTIIYTYLRIMFAARAATTDRSSAVKARNTILLHGVQLLMCMLTYVRPVLEVALVGAFPKHVLEIRYAYYLVIYILPRFLSPVVYGVRDDKLRKYLKGYFVCKLQRVRPITLLER</sequence>
<dbReference type="EMBL" id="JAGXEW010000028">
    <property type="protein sequence ID" value="KAK1156329.1"/>
    <property type="molecule type" value="Genomic_DNA"/>
</dbReference>
<feature type="transmembrane region" description="Helical" evidence="5">
    <location>
        <begin position="275"/>
        <end position="295"/>
    </location>
</feature>
<accession>A0AAD8CRB5</accession>
<dbReference type="InterPro" id="IPR017452">
    <property type="entry name" value="GPCR_Rhodpsn_7TM"/>
</dbReference>
<dbReference type="AlphaFoldDB" id="A0AAD8CRB5"/>
<dbReference type="PANTHER" id="PTHR26451">
    <property type="entry name" value="G_PROTEIN_RECEP_F1_2 DOMAIN-CONTAINING PROTEIN"/>
    <property type="match status" value="1"/>
</dbReference>
<evidence type="ECO:0000313" key="8">
    <source>
        <dbReference type="Proteomes" id="UP001230051"/>
    </source>
</evidence>
<dbReference type="InterPro" id="IPR000276">
    <property type="entry name" value="GPCR_Rhodpsn"/>
</dbReference>
<evidence type="ECO:0000256" key="4">
    <source>
        <dbReference type="ARBA" id="ARBA00023136"/>
    </source>
</evidence>
<dbReference type="CDD" id="cd00637">
    <property type="entry name" value="7tm_classA_rhodopsin-like"/>
    <property type="match status" value="1"/>
</dbReference>
<keyword evidence="4 5" id="KW-0472">Membrane</keyword>
<evidence type="ECO:0000313" key="7">
    <source>
        <dbReference type="EMBL" id="KAK1156329.1"/>
    </source>
</evidence>
<evidence type="ECO:0000256" key="5">
    <source>
        <dbReference type="SAM" id="Phobius"/>
    </source>
</evidence>
<feature type="transmembrane region" description="Helical" evidence="5">
    <location>
        <begin position="66"/>
        <end position="93"/>
    </location>
</feature>
<feature type="transmembrane region" description="Helical" evidence="5">
    <location>
        <begin position="33"/>
        <end position="54"/>
    </location>
</feature>
<dbReference type="GO" id="GO:0005549">
    <property type="term" value="F:odorant binding"/>
    <property type="evidence" value="ECO:0007669"/>
    <property type="project" value="TreeGrafter"/>
</dbReference>
<dbReference type="InterPro" id="IPR052921">
    <property type="entry name" value="GPCR1_Superfamily_Member"/>
</dbReference>
<evidence type="ECO:0000256" key="1">
    <source>
        <dbReference type="ARBA" id="ARBA00004370"/>
    </source>
</evidence>
<feature type="transmembrane region" description="Helical" evidence="5">
    <location>
        <begin position="99"/>
        <end position="123"/>
    </location>
</feature>
<feature type="transmembrane region" description="Helical" evidence="5">
    <location>
        <begin position="144"/>
        <end position="168"/>
    </location>
</feature>
<dbReference type="GO" id="GO:0016020">
    <property type="term" value="C:membrane"/>
    <property type="evidence" value="ECO:0007669"/>
    <property type="project" value="UniProtKB-SubCell"/>
</dbReference>
<name>A0AAD8CRB5_ACIOX</name>
<dbReference type="Gene3D" id="1.20.1070.10">
    <property type="entry name" value="Rhodopsin 7-helix transmembrane proteins"/>
    <property type="match status" value="1"/>
</dbReference>
<dbReference type="Pfam" id="PF00001">
    <property type="entry name" value="7tm_1"/>
    <property type="match status" value="1"/>
</dbReference>
<reference evidence="7" key="1">
    <citation type="submission" date="2022-02" db="EMBL/GenBank/DDBJ databases">
        <title>Atlantic sturgeon de novo genome assembly.</title>
        <authorList>
            <person name="Stock M."/>
            <person name="Klopp C."/>
            <person name="Guiguen Y."/>
            <person name="Cabau C."/>
            <person name="Parinello H."/>
            <person name="Santidrian Yebra-Pimentel E."/>
            <person name="Kuhl H."/>
            <person name="Dirks R.P."/>
            <person name="Guessner J."/>
            <person name="Wuertz S."/>
            <person name="Du K."/>
            <person name="Schartl M."/>
        </authorList>
    </citation>
    <scope>NUCLEOTIDE SEQUENCE</scope>
    <source>
        <strain evidence="7">STURGEONOMICS-FGT-2020</strain>
        <tissue evidence="7">Whole blood</tissue>
    </source>
</reference>
<evidence type="ECO:0000259" key="6">
    <source>
        <dbReference type="PROSITE" id="PS50262"/>
    </source>
</evidence>
<organism evidence="7 8">
    <name type="scientific">Acipenser oxyrinchus oxyrinchus</name>
    <dbReference type="NCBI Taxonomy" id="40147"/>
    <lineage>
        <taxon>Eukaryota</taxon>
        <taxon>Metazoa</taxon>
        <taxon>Chordata</taxon>
        <taxon>Craniata</taxon>
        <taxon>Vertebrata</taxon>
        <taxon>Euteleostomi</taxon>
        <taxon>Actinopterygii</taxon>
        <taxon>Chondrostei</taxon>
        <taxon>Acipenseriformes</taxon>
        <taxon>Acipenseridae</taxon>
        <taxon>Acipenser</taxon>
    </lineage>
</organism>
<keyword evidence="7" id="KW-0675">Receptor</keyword>
<feature type="transmembrane region" description="Helical" evidence="5">
    <location>
        <begin position="239"/>
        <end position="255"/>
    </location>
</feature>
<dbReference type="GO" id="GO:0004984">
    <property type="term" value="F:olfactory receptor activity"/>
    <property type="evidence" value="ECO:0007669"/>
    <property type="project" value="TreeGrafter"/>
</dbReference>
<dbReference type="GO" id="GO:0004930">
    <property type="term" value="F:G protein-coupled receptor activity"/>
    <property type="evidence" value="ECO:0007669"/>
    <property type="project" value="InterPro"/>
</dbReference>
<keyword evidence="8" id="KW-1185">Reference proteome</keyword>
<protein>
    <submittedName>
        <fullName evidence="7">Odorant receptor 131-2-like</fullName>
    </submittedName>
</protein>
<dbReference type="FunFam" id="1.20.1070.10:FF:000096">
    <property type="entry name" value="Odorant receptor 131-2"/>
    <property type="match status" value="1"/>
</dbReference>
<keyword evidence="3 5" id="KW-1133">Transmembrane helix</keyword>
<dbReference type="Proteomes" id="UP001230051">
    <property type="component" value="Unassembled WGS sequence"/>
</dbReference>
<evidence type="ECO:0000256" key="3">
    <source>
        <dbReference type="ARBA" id="ARBA00022989"/>
    </source>
</evidence>
<evidence type="ECO:0000256" key="2">
    <source>
        <dbReference type="ARBA" id="ARBA00022692"/>
    </source>
</evidence>
<proteinExistence type="predicted"/>
<feature type="domain" description="G-protein coupled receptors family 1 profile" evidence="6">
    <location>
        <begin position="45"/>
        <end position="293"/>
    </location>
</feature>
<comment type="caution">
    <text evidence="7">The sequence shown here is derived from an EMBL/GenBank/DDBJ whole genome shotgun (WGS) entry which is preliminary data.</text>
</comment>
<keyword evidence="2 5" id="KW-0812">Transmembrane</keyword>
<feature type="transmembrane region" description="Helical" evidence="5">
    <location>
        <begin position="201"/>
        <end position="218"/>
    </location>
</feature>
<dbReference type="PROSITE" id="PS50262">
    <property type="entry name" value="G_PROTEIN_RECEP_F1_2"/>
    <property type="match status" value="1"/>
</dbReference>
<dbReference type="SUPFAM" id="SSF81321">
    <property type="entry name" value="Family A G protein-coupled receptor-like"/>
    <property type="match status" value="1"/>
</dbReference>
<comment type="subcellular location">
    <subcellularLocation>
        <location evidence="1">Membrane</location>
    </subcellularLocation>
</comment>